<dbReference type="EMBL" id="MLIS01000001">
    <property type="protein sequence ID" value="OHU77820.1"/>
    <property type="molecule type" value="Genomic_DNA"/>
</dbReference>
<dbReference type="HOGENOM" id="CLU_133108_0_0_11"/>
<evidence type="ECO:0000313" key="3">
    <source>
        <dbReference type="Proteomes" id="UP000179441"/>
    </source>
</evidence>
<dbReference type="Pfam" id="PF12680">
    <property type="entry name" value="SnoaL_2"/>
    <property type="match status" value="1"/>
</dbReference>
<protein>
    <recommendedName>
        <fullName evidence="1">SnoaL-like domain-containing protein</fullName>
    </recommendedName>
</protein>
<dbReference type="RefSeq" id="WP_046252933.1">
    <property type="nucleotide sequence ID" value="NZ_CP010946.1"/>
</dbReference>
<dbReference type="Gene3D" id="3.10.450.50">
    <property type="match status" value="1"/>
</dbReference>
<dbReference type="InterPro" id="IPR032710">
    <property type="entry name" value="NTF2-like_dom_sf"/>
</dbReference>
<dbReference type="GeneID" id="31678911"/>
<evidence type="ECO:0000259" key="1">
    <source>
        <dbReference type="Pfam" id="PF12680"/>
    </source>
</evidence>
<evidence type="ECO:0000313" key="2">
    <source>
        <dbReference type="EMBL" id="OHU77820.1"/>
    </source>
</evidence>
<dbReference type="Proteomes" id="UP000179441">
    <property type="component" value="Unassembled WGS sequence"/>
</dbReference>
<reference evidence="2 3" key="1">
    <citation type="submission" date="2016-10" db="EMBL/GenBank/DDBJ databases">
        <title>Evaluation of Human, Veterinary and Environmental Mycobacterium chelonae Isolates by Core Genome Phylogenomic Analysis, Targeted Gene Comparison, and Anti-microbial Susceptibility Patterns: A Tale of Mistaken Identities.</title>
        <authorList>
            <person name="Fogelson S.B."/>
            <person name="Camus A.C."/>
            <person name="Lorenz W."/>
            <person name="Vasireddy R."/>
            <person name="Vasireddy S."/>
            <person name="Smith T."/>
            <person name="Brown-Elliott B.A."/>
            <person name="Wallace R.J.Jr."/>
            <person name="Hasan N.A."/>
            <person name="Reischl U."/>
            <person name="Sanchez S."/>
        </authorList>
    </citation>
    <scope>NUCLEOTIDE SEQUENCE [LARGE SCALE GENOMIC DNA]</scope>
    <source>
        <strain evidence="2 3">15518</strain>
    </source>
</reference>
<proteinExistence type="predicted"/>
<accession>A0A0E3XMV1</accession>
<dbReference type="OrthoDB" id="333383at2"/>
<feature type="domain" description="SnoaL-like" evidence="1">
    <location>
        <begin position="12"/>
        <end position="93"/>
    </location>
</feature>
<dbReference type="AlphaFoldDB" id="A0A0E3XMV1"/>
<dbReference type="InterPro" id="IPR037401">
    <property type="entry name" value="SnoaL-like"/>
</dbReference>
<name>A0A0E3XMV1_MYCCH</name>
<comment type="caution">
    <text evidence="2">The sequence shown here is derived from an EMBL/GenBank/DDBJ whole genome shotgun (WGS) entry which is preliminary data.</text>
</comment>
<keyword evidence="3" id="KW-1185">Reference proteome</keyword>
<gene>
    <name evidence="2" type="ORF">BKG84_04860</name>
</gene>
<dbReference type="SUPFAM" id="SSF54427">
    <property type="entry name" value="NTF2-like"/>
    <property type="match status" value="1"/>
</dbReference>
<sequence>MTLTVDPHRFSRDWFAAWNAHDIDAVLAHFHDKAVFTSAYGAEIAPETGGVFRGKDAIRAYWADALTRNPDLHFEPIGTYVGAKALVINYRNHRGGLVNEVLIFDGDNVIEGHGTYL</sequence>
<organism evidence="2 3">
    <name type="scientific">Mycobacteroides chelonae</name>
    <name type="common">Mycobacterium chelonae</name>
    <dbReference type="NCBI Taxonomy" id="1774"/>
    <lineage>
        <taxon>Bacteria</taxon>
        <taxon>Bacillati</taxon>
        <taxon>Actinomycetota</taxon>
        <taxon>Actinomycetes</taxon>
        <taxon>Mycobacteriales</taxon>
        <taxon>Mycobacteriaceae</taxon>
        <taxon>Mycobacteroides</taxon>
    </lineage>
</organism>